<evidence type="ECO:0000256" key="1">
    <source>
        <dbReference type="ARBA" id="ARBA00022801"/>
    </source>
</evidence>
<protein>
    <submittedName>
        <fullName evidence="4">DEAD/DEAH box helicase</fullName>
    </submittedName>
</protein>
<dbReference type="InterPro" id="IPR000330">
    <property type="entry name" value="SNF2_N"/>
</dbReference>
<name>A0A8J7QJ00_9BACT</name>
<evidence type="ECO:0000259" key="3">
    <source>
        <dbReference type="PROSITE" id="PS51194"/>
    </source>
</evidence>
<dbReference type="InterPro" id="IPR001650">
    <property type="entry name" value="Helicase_C-like"/>
</dbReference>
<keyword evidence="4" id="KW-0067">ATP-binding</keyword>
<gene>
    <name evidence="4" type="ORF">J3U88_11525</name>
</gene>
<dbReference type="EMBL" id="JAFREP010000008">
    <property type="protein sequence ID" value="MBO1319090.1"/>
    <property type="molecule type" value="Genomic_DNA"/>
</dbReference>
<dbReference type="InterPro" id="IPR038718">
    <property type="entry name" value="SNF2-like_sf"/>
</dbReference>
<dbReference type="Gene3D" id="3.40.50.10810">
    <property type="entry name" value="Tandem AAA-ATPase domain"/>
    <property type="match status" value="1"/>
</dbReference>
<dbReference type="InterPro" id="IPR049730">
    <property type="entry name" value="SNF2/RAD54-like_C"/>
</dbReference>
<proteinExistence type="predicted"/>
<dbReference type="AlphaFoldDB" id="A0A8J7QJ00"/>
<dbReference type="PROSITE" id="PS51192">
    <property type="entry name" value="HELICASE_ATP_BIND_1"/>
    <property type="match status" value="1"/>
</dbReference>
<organism evidence="4 5">
    <name type="scientific">Acanthopleuribacter pedis</name>
    <dbReference type="NCBI Taxonomy" id="442870"/>
    <lineage>
        <taxon>Bacteria</taxon>
        <taxon>Pseudomonadati</taxon>
        <taxon>Acidobacteriota</taxon>
        <taxon>Holophagae</taxon>
        <taxon>Acanthopleuribacterales</taxon>
        <taxon>Acanthopleuribacteraceae</taxon>
        <taxon>Acanthopleuribacter</taxon>
    </lineage>
</organism>
<dbReference type="InterPro" id="IPR014001">
    <property type="entry name" value="Helicase_ATP-bd"/>
</dbReference>
<evidence type="ECO:0000313" key="4">
    <source>
        <dbReference type="EMBL" id="MBO1319090.1"/>
    </source>
</evidence>
<dbReference type="SUPFAM" id="SSF52540">
    <property type="entry name" value="P-loop containing nucleoside triphosphate hydrolases"/>
    <property type="match status" value="2"/>
</dbReference>
<feature type="domain" description="Helicase C-terminal" evidence="3">
    <location>
        <begin position="873"/>
        <end position="1029"/>
    </location>
</feature>
<dbReference type="GO" id="GO:0016787">
    <property type="term" value="F:hydrolase activity"/>
    <property type="evidence" value="ECO:0007669"/>
    <property type="project" value="UniProtKB-KW"/>
</dbReference>
<dbReference type="GO" id="GO:0005524">
    <property type="term" value="F:ATP binding"/>
    <property type="evidence" value="ECO:0007669"/>
    <property type="project" value="InterPro"/>
</dbReference>
<dbReference type="Pfam" id="PF00176">
    <property type="entry name" value="SNF2-rel_dom"/>
    <property type="match status" value="1"/>
</dbReference>
<keyword evidence="4" id="KW-0347">Helicase</keyword>
<dbReference type="CDD" id="cd18793">
    <property type="entry name" value="SF2_C_SNF"/>
    <property type="match status" value="1"/>
</dbReference>
<evidence type="ECO:0000259" key="2">
    <source>
        <dbReference type="PROSITE" id="PS51192"/>
    </source>
</evidence>
<dbReference type="InterPro" id="IPR027417">
    <property type="entry name" value="P-loop_NTPase"/>
</dbReference>
<dbReference type="RefSeq" id="WP_207858910.1">
    <property type="nucleotide sequence ID" value="NZ_JAFREP010000008.1"/>
</dbReference>
<evidence type="ECO:0000313" key="5">
    <source>
        <dbReference type="Proteomes" id="UP000664417"/>
    </source>
</evidence>
<dbReference type="FunFam" id="3.40.50.300:FF:000533">
    <property type="entry name" value="Helicase, Snf2 family"/>
    <property type="match status" value="1"/>
</dbReference>
<accession>A0A8J7QJ00</accession>
<dbReference type="Pfam" id="PF12419">
    <property type="entry name" value="DUF3670"/>
    <property type="match status" value="1"/>
</dbReference>
<reference evidence="4" key="1">
    <citation type="submission" date="2021-03" db="EMBL/GenBank/DDBJ databases">
        <authorList>
            <person name="Wang G."/>
        </authorList>
    </citation>
    <scope>NUCLEOTIDE SEQUENCE</scope>
    <source>
        <strain evidence="4">KCTC 12899</strain>
    </source>
</reference>
<keyword evidence="4" id="KW-0547">Nucleotide-binding</keyword>
<sequence>MFVWFEDESMRLKSQLFEPISDFTPDGKGKVRGKSLHVPDAHPFALDGRDLQLAVKGLLRGSFGGVVPPLTTTQIDLMVPSLEEMPLPSPHLKKIMLGNKPISGDLTLSSWRVQAVHLSPAVALKWLVGLRIPRVNATLAFGESIRFWKDASNLVFYSLIHGTYQPVLEKVDHQIHAHWLLNAKILANQLEHLHKRLPDCCASEWSAEGARRTKDSIIRDFFDTSIDYLVRNVAGPSALGAFADGRNQRKRKKQNPLDSLTLPLLKALYGKQNTFSAARDVQTAFVAMVSNWLGTSSQAGNRLWQTCFTILPPDIGGAKIEDLNPKARVWRVVFSLQSTKDPTQHIYAQEIWENLVPTQTGGESLPEKFLRDLGRALQHVPKLREILEFQYPTHLDLSTEEVHHFLAEQVPHLQSAEFGVVLPNWWKKNTKSLTTRIQIDSSTFESSGMLGFDSMVNFSWTAAVGGKAISDEAFQKMVKHKMALLPIDGQWVEIASTDLLTAVNFFTDRETRGEMTLREAVQMGLKSEDLKSAFGDVAFDYEGTLAQLFDSKGDELPVLEHPKNLQGTLRAYQLRGLSWLVFNDQLGFGACLADDMGLGKTIQLLSLLLYEREQKLVTGPGSPTLLVCPMSVVTNWYREAAKFTPELRVMIHHGTNRHGPETFFKVAKNVDLIITTYHLINRDAEMFHDQKWHRIALDEAQNIKNPGAQQTRAIVALDTEKRIALTGTPVENKLSELWSIMEFLNPGYLGTLKSFQSRFALPIERQGDRKKAQLLRKLTQPFILRRLKTDKAIIQDLPEKNEMKVYCGLTDEQAAMYQGYVQQQMNQIENAEGIQRNQLVLTTLMKLKQICNHPAHFLADQGEMDARSGKLMRLTEMLEEALSEGDKSLIFTQFTQMGLLLQKHLGEKFEQEILFMHGGVSQVKRQEMVDRFQSATGPRVFILTVKTGGTGINLTAATHVFHFDRWWNPAVENQATDRAFRIGQKRNVQVHKLISTGTLEDRIDMLIEKKKELAENIVGSDEAWLTQLSTDALRDILTLSLNEG</sequence>
<dbReference type="Gene3D" id="3.40.50.300">
    <property type="entry name" value="P-loop containing nucleotide triphosphate hydrolases"/>
    <property type="match status" value="1"/>
</dbReference>
<dbReference type="Proteomes" id="UP000664417">
    <property type="component" value="Unassembled WGS sequence"/>
</dbReference>
<dbReference type="PANTHER" id="PTHR10799">
    <property type="entry name" value="SNF2/RAD54 HELICASE FAMILY"/>
    <property type="match status" value="1"/>
</dbReference>
<feature type="domain" description="Helicase ATP-binding" evidence="2">
    <location>
        <begin position="581"/>
        <end position="747"/>
    </location>
</feature>
<comment type="caution">
    <text evidence="4">The sequence shown here is derived from an EMBL/GenBank/DDBJ whole genome shotgun (WGS) entry which is preliminary data.</text>
</comment>
<keyword evidence="5" id="KW-1185">Reference proteome</keyword>
<dbReference type="SMART" id="SM00487">
    <property type="entry name" value="DEXDc"/>
    <property type="match status" value="1"/>
</dbReference>
<dbReference type="PROSITE" id="PS51194">
    <property type="entry name" value="HELICASE_CTER"/>
    <property type="match status" value="1"/>
</dbReference>
<keyword evidence="1" id="KW-0378">Hydrolase</keyword>
<dbReference type="SMART" id="SM00490">
    <property type="entry name" value="HELICc"/>
    <property type="match status" value="1"/>
</dbReference>
<dbReference type="Pfam" id="PF00271">
    <property type="entry name" value="Helicase_C"/>
    <property type="match status" value="1"/>
</dbReference>
<dbReference type="GO" id="GO:0004386">
    <property type="term" value="F:helicase activity"/>
    <property type="evidence" value="ECO:0007669"/>
    <property type="project" value="UniProtKB-KW"/>
</dbReference>
<dbReference type="InterPro" id="IPR022138">
    <property type="entry name" value="DUF3670"/>
</dbReference>
<dbReference type="CDD" id="cd18012">
    <property type="entry name" value="DEXQc_arch_SWI2_SNF2"/>
    <property type="match status" value="1"/>
</dbReference>